<feature type="region of interest" description="Disordered" evidence="2">
    <location>
        <begin position="172"/>
        <end position="304"/>
    </location>
</feature>
<sequence>MRRLLLKQMEEQAATVARQNLQLLRRHFSAWYTVVVEQRIKFGKASALADWRCKLRAWNAWRAYVWHIKSDKEAQAIAVQMKERHRKEQIALNFHRKHLLQRCIVAWQLFVRESQHNRKLQEEHQRKTNKMAALLEAAASGRLWNKNSQETGDNEISVQDVELVDSRPSTARKVDEIFSQDPRRPPTDRSSVDATGSTSRRAEVAFLPNKPHMKAWGNNSGNARPKTTAKKDTSRTNHSALGLVRDRPASARKYVNKQRTSSANAAKVSDLRARLKESSKISKGFHRSRSTDMINSRNSEMGPDRVMEFEDVSQSDDDQSDLLVDLDTERSATSTKLLSREAKVKSNKPTTTPLMLAMEARAKEREARKALIEKRKRKLEEEKLAKLKEEQARKEAELEKEKQEILKKKREERRLARERELEKQRRLEEIRQLNVKAEQHYCRTLLMKYGLSPWRQLVAMAHQNLSSAIEHHAQALVITCFYPWLQFARENSRRQQEAADELFRRILLRRSWRSWRKHMVRLEVVAEDYCSAARLRKYFRLWQCWVTDEQILYWEKERRAHEHDLVRLQKLAFTYWKKLIPMAQEERKREARRLEMRNRVKAWLPDFQGTGQHSSP</sequence>
<dbReference type="InterPro" id="IPR052270">
    <property type="entry name" value="CACF_protein"/>
</dbReference>
<dbReference type="InParanoid" id="A7RTC4"/>
<dbReference type="HOGENOM" id="CLU_015375_0_0_1"/>
<dbReference type="eggNOG" id="ENOG502QS57">
    <property type="taxonomic scope" value="Eukaryota"/>
</dbReference>
<dbReference type="PhylomeDB" id="A7RTC4"/>
<feature type="coiled-coil region" evidence="1">
    <location>
        <begin position="362"/>
        <end position="419"/>
    </location>
</feature>
<dbReference type="PANTHER" id="PTHR22028:SF5">
    <property type="entry name" value="COILED-COIL DOMAIN-CONTAINING PROTEIN 191"/>
    <property type="match status" value="1"/>
</dbReference>
<proteinExistence type="predicted"/>
<gene>
    <name evidence="3" type="ORF">NEMVEDRAFT_v1g162447</name>
</gene>
<accession>A7RTC4</accession>
<keyword evidence="1" id="KW-0175">Coiled coil</keyword>
<feature type="compositionally biased region" description="Basic and acidic residues" evidence="2">
    <location>
        <begin position="269"/>
        <end position="280"/>
    </location>
</feature>
<evidence type="ECO:0008006" key="5">
    <source>
        <dbReference type="Google" id="ProtNLM"/>
    </source>
</evidence>
<dbReference type="OMA" id="NRWKQFT"/>
<feature type="compositionally biased region" description="Polar residues" evidence="2">
    <location>
        <begin position="145"/>
        <end position="157"/>
    </location>
</feature>
<name>A7RTC4_NEMVE</name>
<dbReference type="PANTHER" id="PTHR22028">
    <property type="entry name" value="SFI1 SPINDLE BODY DOMAIN-CONTAINING PROTEIN-RELATED"/>
    <property type="match status" value="1"/>
</dbReference>
<dbReference type="EMBL" id="DS469537">
    <property type="protein sequence ID" value="EDO45245.1"/>
    <property type="molecule type" value="Genomic_DNA"/>
</dbReference>
<evidence type="ECO:0000313" key="3">
    <source>
        <dbReference type="EMBL" id="EDO45245.1"/>
    </source>
</evidence>
<dbReference type="AlphaFoldDB" id="A7RTC4"/>
<reference evidence="3 4" key="1">
    <citation type="journal article" date="2007" name="Science">
        <title>Sea anemone genome reveals ancestral eumetazoan gene repertoire and genomic organization.</title>
        <authorList>
            <person name="Putnam N.H."/>
            <person name="Srivastava M."/>
            <person name="Hellsten U."/>
            <person name="Dirks B."/>
            <person name="Chapman J."/>
            <person name="Salamov A."/>
            <person name="Terry A."/>
            <person name="Shapiro H."/>
            <person name="Lindquist E."/>
            <person name="Kapitonov V.V."/>
            <person name="Jurka J."/>
            <person name="Genikhovich G."/>
            <person name="Grigoriev I.V."/>
            <person name="Lucas S.M."/>
            <person name="Steele R.E."/>
            <person name="Finnerty J.R."/>
            <person name="Technau U."/>
            <person name="Martindale M.Q."/>
            <person name="Rokhsar D.S."/>
        </authorList>
    </citation>
    <scope>NUCLEOTIDE SEQUENCE [LARGE SCALE GENOMIC DNA]</scope>
    <source>
        <strain evidence="4">CH2 X CH6</strain>
    </source>
</reference>
<keyword evidence="4" id="KW-1185">Reference proteome</keyword>
<organism evidence="3 4">
    <name type="scientific">Nematostella vectensis</name>
    <name type="common">Starlet sea anemone</name>
    <dbReference type="NCBI Taxonomy" id="45351"/>
    <lineage>
        <taxon>Eukaryota</taxon>
        <taxon>Metazoa</taxon>
        <taxon>Cnidaria</taxon>
        <taxon>Anthozoa</taxon>
        <taxon>Hexacorallia</taxon>
        <taxon>Actiniaria</taxon>
        <taxon>Edwardsiidae</taxon>
        <taxon>Nematostella</taxon>
    </lineage>
</organism>
<evidence type="ECO:0000256" key="1">
    <source>
        <dbReference type="SAM" id="Coils"/>
    </source>
</evidence>
<evidence type="ECO:0000313" key="4">
    <source>
        <dbReference type="Proteomes" id="UP000001593"/>
    </source>
</evidence>
<protein>
    <recommendedName>
        <fullName evidence="5">Sfi1 spindle body domain-containing protein</fullName>
    </recommendedName>
</protein>
<feature type="compositionally biased region" description="Basic and acidic residues" evidence="2">
    <location>
        <begin position="172"/>
        <end position="191"/>
    </location>
</feature>
<evidence type="ECO:0000256" key="2">
    <source>
        <dbReference type="SAM" id="MobiDB-lite"/>
    </source>
</evidence>
<feature type="region of interest" description="Disordered" evidence="2">
    <location>
        <begin position="145"/>
        <end position="164"/>
    </location>
</feature>
<dbReference type="Proteomes" id="UP000001593">
    <property type="component" value="Unassembled WGS sequence"/>
</dbReference>